<keyword evidence="2" id="KW-1185">Reference proteome</keyword>
<reference evidence="1 2" key="1">
    <citation type="submission" date="2021-01" db="EMBL/GenBank/DDBJ databases">
        <title>Isolation and description of Catonella massiliensis sp. nov., a novel Catonella species, isolated from a stable periodontitis subject.</title>
        <authorList>
            <person name="Antezack A."/>
            <person name="Boxberger M."/>
            <person name="La Scola B."/>
            <person name="Monnet-Corti V."/>
        </authorList>
    </citation>
    <scope>NUCLEOTIDE SEQUENCE [LARGE SCALE GENOMIC DNA]</scope>
    <source>
        <strain evidence="1 2">Marseille-Q4567</strain>
    </source>
</reference>
<accession>A0ABS1J2F9</accession>
<protein>
    <submittedName>
        <fullName evidence="1">Uncharacterized protein</fullName>
    </submittedName>
</protein>
<proteinExistence type="predicted"/>
<name>A0ABS1J2F9_9FIRM</name>
<evidence type="ECO:0000313" key="1">
    <source>
        <dbReference type="EMBL" id="MBK5898340.1"/>
    </source>
</evidence>
<gene>
    <name evidence="1" type="ORF">JJN12_11205</name>
</gene>
<sequence>MFRLWAKIIDAGKIVKNMTIENSDSSLNRTKKIFHAIDEACYAYDLSKPLWLDKNISEFKKSSKTRFTKDNFVDEIDFDYLEIEVIEED</sequence>
<organism evidence="1 2">
    <name type="scientific">Catonella massiliensis</name>
    <dbReference type="NCBI Taxonomy" id="2799636"/>
    <lineage>
        <taxon>Bacteria</taxon>
        <taxon>Bacillati</taxon>
        <taxon>Bacillota</taxon>
        <taxon>Clostridia</taxon>
        <taxon>Lachnospirales</taxon>
        <taxon>Lachnospiraceae</taxon>
        <taxon>Catonella</taxon>
    </lineage>
</organism>
<comment type="caution">
    <text evidence="1">The sequence shown here is derived from an EMBL/GenBank/DDBJ whole genome shotgun (WGS) entry which is preliminary data.</text>
</comment>
<evidence type="ECO:0000313" key="2">
    <source>
        <dbReference type="Proteomes" id="UP000604730"/>
    </source>
</evidence>
<dbReference type="Proteomes" id="UP000604730">
    <property type="component" value="Unassembled WGS sequence"/>
</dbReference>
<dbReference type="EMBL" id="JAEPRJ010000001">
    <property type="protein sequence ID" value="MBK5898340.1"/>
    <property type="molecule type" value="Genomic_DNA"/>
</dbReference>
<dbReference type="RefSeq" id="WP_208429767.1">
    <property type="nucleotide sequence ID" value="NZ_JAEPRJ010000001.1"/>
</dbReference>